<dbReference type="PIRSF" id="PIRSF012562">
    <property type="entry name" value="UCP012562"/>
    <property type="match status" value="1"/>
</dbReference>
<dbReference type="EMBL" id="PDOD01000002">
    <property type="protein sequence ID" value="PYZ93791.1"/>
    <property type="molecule type" value="Genomic_DNA"/>
</dbReference>
<proteinExistence type="predicted"/>
<dbReference type="InterPro" id="IPR010838">
    <property type="entry name" value="DUF1444"/>
</dbReference>
<sequence length="269" mass="30620">MKPIQLKREIESQLTNEHWVTSFDREQGTLRIIDKRVDKGLTINLANLAPKFEENKEQALEDTMKTIKEGLTLLTTEVKLAGNESHIFPVIRSTSFETETNDGRKLLHADHTAETRVFYAVDQGASYSLIDEEMLAKEGKTFQEIQEAAKFNLRSLKHTMKQDKVAGNTFYFLSMDDGYDASRILNESLLKEMSDKALGELAVAIPHHDVLIFADIQNETGYDVLAQMVFQFFSQGRVPLTALPFMYENGELEPIFILAQKKPKEAKKD</sequence>
<dbReference type="Proteomes" id="UP000248214">
    <property type="component" value="Unassembled WGS sequence"/>
</dbReference>
<organism evidence="1 2">
    <name type="scientific">Salipaludibacillus keqinensis</name>
    <dbReference type="NCBI Taxonomy" id="2045207"/>
    <lineage>
        <taxon>Bacteria</taxon>
        <taxon>Bacillati</taxon>
        <taxon>Bacillota</taxon>
        <taxon>Bacilli</taxon>
        <taxon>Bacillales</taxon>
        <taxon>Bacillaceae</taxon>
    </lineage>
</organism>
<dbReference type="OrthoDB" id="154553at2"/>
<dbReference type="RefSeq" id="WP_110609823.1">
    <property type="nucleotide sequence ID" value="NZ_PDOD01000002.1"/>
</dbReference>
<keyword evidence="2" id="KW-1185">Reference proteome</keyword>
<gene>
    <name evidence="1" type="ORF">CR194_11625</name>
</gene>
<dbReference type="AlphaFoldDB" id="A0A323TG24"/>
<protein>
    <submittedName>
        <fullName evidence="1">DUF1444 domain-containing protein</fullName>
    </submittedName>
</protein>
<evidence type="ECO:0000313" key="2">
    <source>
        <dbReference type="Proteomes" id="UP000248214"/>
    </source>
</evidence>
<evidence type="ECO:0000313" key="1">
    <source>
        <dbReference type="EMBL" id="PYZ93791.1"/>
    </source>
</evidence>
<accession>A0A323TG24</accession>
<comment type="caution">
    <text evidence="1">The sequence shown here is derived from an EMBL/GenBank/DDBJ whole genome shotgun (WGS) entry which is preliminary data.</text>
</comment>
<reference evidence="1 2" key="1">
    <citation type="submission" date="2017-10" db="EMBL/GenBank/DDBJ databases">
        <title>Bacillus sp. nov., a halophilic bacterium isolated from a Keqin Lake.</title>
        <authorList>
            <person name="Wang H."/>
        </authorList>
    </citation>
    <scope>NUCLEOTIDE SEQUENCE [LARGE SCALE GENOMIC DNA]</scope>
    <source>
        <strain evidence="1 2">KQ-12</strain>
    </source>
</reference>
<dbReference type="NCBIfam" id="NF010189">
    <property type="entry name" value="PRK13668.1"/>
    <property type="match status" value="1"/>
</dbReference>
<name>A0A323TG24_9BACI</name>
<dbReference type="Pfam" id="PF07285">
    <property type="entry name" value="DUF1444"/>
    <property type="match status" value="1"/>
</dbReference>